<keyword evidence="1" id="KW-1133">Transmembrane helix</keyword>
<keyword evidence="1" id="KW-0472">Membrane</keyword>
<evidence type="ECO:0000256" key="1">
    <source>
        <dbReference type="SAM" id="Phobius"/>
    </source>
</evidence>
<feature type="transmembrane region" description="Helical" evidence="1">
    <location>
        <begin position="149"/>
        <end position="167"/>
    </location>
</feature>
<protein>
    <recommendedName>
        <fullName evidence="4">MFS transporter permease</fullName>
    </recommendedName>
</protein>
<gene>
    <name evidence="2" type="ORF">FGKAn22_15490</name>
</gene>
<accession>A0AAN1T060</accession>
<evidence type="ECO:0000313" key="2">
    <source>
        <dbReference type="EMBL" id="BBI99856.1"/>
    </source>
</evidence>
<feature type="transmembrane region" description="Helical" evidence="1">
    <location>
        <begin position="30"/>
        <end position="48"/>
    </location>
</feature>
<feature type="transmembrane region" description="Helical" evidence="1">
    <location>
        <begin position="100"/>
        <end position="119"/>
    </location>
</feature>
<evidence type="ECO:0008006" key="4">
    <source>
        <dbReference type="Google" id="ProtNLM"/>
    </source>
</evidence>
<dbReference type="Proteomes" id="UP001319121">
    <property type="component" value="Chromosome"/>
</dbReference>
<evidence type="ECO:0000313" key="3">
    <source>
        <dbReference type="Proteomes" id="UP001319121"/>
    </source>
</evidence>
<keyword evidence="3" id="KW-1185">Reference proteome</keyword>
<feature type="transmembrane region" description="Helical" evidence="1">
    <location>
        <begin position="60"/>
        <end position="79"/>
    </location>
</feature>
<dbReference type="EMBL" id="AP019536">
    <property type="protein sequence ID" value="BBI99856.1"/>
    <property type="molecule type" value="Genomic_DNA"/>
</dbReference>
<dbReference type="AlphaFoldDB" id="A0AAN1T060"/>
<feature type="transmembrane region" description="Helical" evidence="1">
    <location>
        <begin position="173"/>
        <end position="193"/>
    </location>
</feature>
<feature type="transmembrane region" description="Helical" evidence="1">
    <location>
        <begin position="205"/>
        <end position="222"/>
    </location>
</feature>
<dbReference type="KEGG" id="fku:FGKAn22_15490"/>
<keyword evidence="1" id="KW-0812">Transmembrane</keyword>
<dbReference type="RefSeq" id="WP_212785118.1">
    <property type="nucleotide sequence ID" value="NZ_AP019536.1"/>
</dbReference>
<proteinExistence type="predicted"/>
<sequence length="347" mass="38386">MPQLATQQLDSIHAMLSAGHRNLRIERHSLVLWGASSGGLILASNSILTPEQFPVLEQRAIAWLILLALTLSGVSLFDWHLTRRAKQARDEAWSFIHRQVLKVWWLLMSVGVLLTFATFFYGGGYMIFAAWVVLTGLGLYVHGLFSEELLEWSGALIIAIGIGMLAFRLNFIASQWVAASTLGLGLPLLAAMLDRGRERPAWLRMVQSVGWLLCVLIPPLLAQRLASASVPTEAPLVSLEEFRKQPVAQQVILLPAGSSIPVKVEVSGNVFRASNASVLPLVLNEPLEIMMNNGQPTGDWRFPGDSWALAHETNWIRIPWIKAELLPQTGPEIRASLVVETHHQSTH</sequence>
<name>A0AAN1T060_9PROT</name>
<feature type="transmembrane region" description="Helical" evidence="1">
    <location>
        <begin position="125"/>
        <end position="142"/>
    </location>
</feature>
<reference evidence="2 3" key="1">
    <citation type="submission" date="2019-03" db="EMBL/GenBank/DDBJ databases">
        <title>Complete genome sequence of Ferrigenium kumadai strain An22, a microaerophilic iron-oxidizing bacterium isolated from a paddy field soil.</title>
        <authorList>
            <person name="Watanabe T."/>
            <person name="Asakawa S."/>
        </authorList>
    </citation>
    <scope>NUCLEOTIDE SEQUENCE [LARGE SCALE GENOMIC DNA]</scope>
    <source>
        <strain evidence="2 3">An22</strain>
    </source>
</reference>
<organism evidence="2 3">
    <name type="scientific">Ferrigenium kumadai</name>
    <dbReference type="NCBI Taxonomy" id="1682490"/>
    <lineage>
        <taxon>Bacteria</taxon>
        <taxon>Pseudomonadati</taxon>
        <taxon>Pseudomonadota</taxon>
        <taxon>Betaproteobacteria</taxon>
        <taxon>Nitrosomonadales</taxon>
        <taxon>Gallionellaceae</taxon>
        <taxon>Ferrigenium</taxon>
    </lineage>
</organism>